<evidence type="ECO:0000313" key="1">
    <source>
        <dbReference type="EMBL" id="CAD9477249.1"/>
    </source>
</evidence>
<name>A0A7S2MDR7_9EUKA</name>
<proteinExistence type="predicted"/>
<dbReference type="AlphaFoldDB" id="A0A7S2MDR7"/>
<sequence>MPFLQDEYAALAEGMRLGTLKPAADEPQMVTWIDKRYSNSHMSTHGPGLMPGFGEQVDSTLRTSIAYSFGNCNRKTAEKVFVSREISKGESISPGPLAYKIPTSIGPKGTAMTVSGRSPLYEFGHDPYDSLHRQTGELRELKARNVDVSAELATIRQSVHRVTGGMFGTTT</sequence>
<dbReference type="EMBL" id="HBGU01044361">
    <property type="protein sequence ID" value="CAD9477249.1"/>
    <property type="molecule type" value="Transcribed_RNA"/>
</dbReference>
<reference evidence="1" key="1">
    <citation type="submission" date="2021-01" db="EMBL/GenBank/DDBJ databases">
        <authorList>
            <person name="Corre E."/>
            <person name="Pelletier E."/>
            <person name="Niang G."/>
            <person name="Scheremetjew M."/>
            <person name="Finn R."/>
            <person name="Kale V."/>
            <person name="Holt S."/>
            <person name="Cochrane G."/>
            <person name="Meng A."/>
            <person name="Brown T."/>
            <person name="Cohen L."/>
        </authorList>
    </citation>
    <scope>NUCLEOTIDE SEQUENCE</scope>
    <source>
        <strain evidence="1">UTEX LB 985</strain>
    </source>
</reference>
<protein>
    <submittedName>
        <fullName evidence="1">Uncharacterized protein</fullName>
    </submittedName>
</protein>
<gene>
    <name evidence="1" type="ORF">CBRE1094_LOCUS24165</name>
</gene>
<accession>A0A7S2MDR7</accession>
<organism evidence="1">
    <name type="scientific">Haptolina brevifila</name>
    <dbReference type="NCBI Taxonomy" id="156173"/>
    <lineage>
        <taxon>Eukaryota</taxon>
        <taxon>Haptista</taxon>
        <taxon>Haptophyta</taxon>
        <taxon>Prymnesiophyceae</taxon>
        <taxon>Prymnesiales</taxon>
        <taxon>Prymnesiaceae</taxon>
        <taxon>Haptolina</taxon>
    </lineage>
</organism>